<dbReference type="EMBL" id="JBHLTP010000011">
    <property type="protein sequence ID" value="MFC0524354.1"/>
    <property type="molecule type" value="Genomic_DNA"/>
</dbReference>
<organism evidence="2 3">
    <name type="scientific">Pontibacillus salicampi</name>
    <dbReference type="NCBI Taxonomy" id="1449801"/>
    <lineage>
        <taxon>Bacteria</taxon>
        <taxon>Bacillati</taxon>
        <taxon>Bacillota</taxon>
        <taxon>Bacilli</taxon>
        <taxon>Bacillales</taxon>
        <taxon>Bacillaceae</taxon>
        <taxon>Pontibacillus</taxon>
    </lineage>
</organism>
<dbReference type="InterPro" id="IPR012651">
    <property type="entry name" value="Thia_Transptr_ThiT"/>
</dbReference>
<feature type="transmembrane region" description="Helical" evidence="1">
    <location>
        <begin position="32"/>
        <end position="50"/>
    </location>
</feature>
<accession>A0ABV6LPZ0</accession>
<feature type="transmembrane region" description="Helical" evidence="1">
    <location>
        <begin position="82"/>
        <end position="102"/>
    </location>
</feature>
<keyword evidence="1" id="KW-0472">Membrane</keyword>
<dbReference type="RefSeq" id="WP_377348248.1">
    <property type="nucleotide sequence ID" value="NZ_JBHLTP010000011.1"/>
</dbReference>
<gene>
    <name evidence="2" type="primary">thiT</name>
    <name evidence="2" type="ORF">ACFFGV_12335</name>
</gene>
<evidence type="ECO:0000256" key="1">
    <source>
        <dbReference type="SAM" id="Phobius"/>
    </source>
</evidence>
<keyword evidence="1" id="KW-0812">Transmembrane</keyword>
<sequence length="196" mass="21610">MRNRRILFLVEVAMFAAIGAVLSLPYLSVPLWVQGGSISFAMVPIFFMAFRWGLKGGLLTGLLIGLINSLIQPFIVHPVQYIMDYPLAFTVVGLAGIFAKNVQDSMKEGNAAKITAYVTSGALLGSILRFFSHYIGGIVFFASYAPEGVPVWLYSLTYNLGYMTPSFIISSLILSFVIYKQPRLIYFGNKQALNSV</sequence>
<reference evidence="2 3" key="1">
    <citation type="submission" date="2024-09" db="EMBL/GenBank/DDBJ databases">
        <authorList>
            <person name="Sun Q."/>
            <person name="Mori K."/>
        </authorList>
    </citation>
    <scope>NUCLEOTIDE SEQUENCE [LARGE SCALE GENOMIC DNA]</scope>
    <source>
        <strain evidence="2 3">NCAIM B.02529</strain>
    </source>
</reference>
<feature type="transmembrane region" description="Helical" evidence="1">
    <location>
        <begin position="7"/>
        <end position="26"/>
    </location>
</feature>
<comment type="caution">
    <text evidence="2">The sequence shown here is derived from an EMBL/GenBank/DDBJ whole genome shotgun (WGS) entry which is preliminary data.</text>
</comment>
<dbReference type="Pfam" id="PF09515">
    <property type="entry name" value="Thia_YuaJ"/>
    <property type="match status" value="1"/>
</dbReference>
<feature type="transmembrane region" description="Helical" evidence="1">
    <location>
        <begin position="114"/>
        <end position="142"/>
    </location>
</feature>
<feature type="transmembrane region" description="Helical" evidence="1">
    <location>
        <begin position="162"/>
        <end position="179"/>
    </location>
</feature>
<proteinExistence type="predicted"/>
<keyword evidence="1" id="KW-1133">Transmembrane helix</keyword>
<dbReference type="NCBIfam" id="TIGR02357">
    <property type="entry name" value="ECF_ThiT_YuaJ"/>
    <property type="match status" value="1"/>
</dbReference>
<feature type="transmembrane region" description="Helical" evidence="1">
    <location>
        <begin position="57"/>
        <end position="76"/>
    </location>
</feature>
<evidence type="ECO:0000313" key="3">
    <source>
        <dbReference type="Proteomes" id="UP001589836"/>
    </source>
</evidence>
<keyword evidence="3" id="KW-1185">Reference proteome</keyword>
<name>A0ABV6LPZ0_9BACI</name>
<dbReference type="Proteomes" id="UP001589836">
    <property type="component" value="Unassembled WGS sequence"/>
</dbReference>
<evidence type="ECO:0000313" key="2">
    <source>
        <dbReference type="EMBL" id="MFC0524354.1"/>
    </source>
</evidence>
<dbReference type="Gene3D" id="1.10.1760.20">
    <property type="match status" value="1"/>
</dbReference>
<protein>
    <submittedName>
        <fullName evidence="2">Energy-coupled thiamine transporter ThiT</fullName>
    </submittedName>
</protein>